<dbReference type="PANTHER" id="PTHR21064:SF5">
    <property type="entry name" value="SLR1880 PROTEIN"/>
    <property type="match status" value="1"/>
</dbReference>
<sequence>MNSEQIHSVLSHFPIGNLEAMRYKPFGNGHIHRTFLVETKAKKFILQEFNDEVFKSPEKITKNQKTLHSEAKFERLPFQVPLPIPRKSGELLYRSKEGLFRLFDFVEGKSIDYPENPEQAFQAAKSFGSFAAAMNSIHPESLSETIPDFHRLDLRYERFLNVLSQSTHSEELNPITDFYKNQGNLVYTYSQSIRTLPLRITHNDTKLNNLIFSEDLKNVNAVVDLDTIMPGYIMYDFGDLVRTAASGADENSEDLAQVNLQVALFEALLKGYLSGFGKDISKPEIESLKLAGEYMTLMMGLRFLTDHLEGNVYYHVHHPLANLNRAKNQMKLLGSMQEKREEIEGIFNSLGSDKN</sequence>
<gene>
    <name evidence="2" type="ORF">QVH07_08790</name>
</gene>
<dbReference type="Pfam" id="PF01636">
    <property type="entry name" value="APH"/>
    <property type="match status" value="1"/>
</dbReference>
<dbReference type="EMBL" id="JAUEPH010000003">
    <property type="protein sequence ID" value="MDN3204244.1"/>
    <property type="molecule type" value="Genomic_DNA"/>
</dbReference>
<dbReference type="InterPro" id="IPR011009">
    <property type="entry name" value="Kinase-like_dom_sf"/>
</dbReference>
<keyword evidence="3" id="KW-1185">Reference proteome</keyword>
<dbReference type="InterPro" id="IPR050249">
    <property type="entry name" value="Pseudomonas-type_ThrB"/>
</dbReference>
<dbReference type="InterPro" id="IPR002575">
    <property type="entry name" value="Aminoglycoside_PTrfase"/>
</dbReference>
<dbReference type="Gene3D" id="3.90.1200.10">
    <property type="match status" value="1"/>
</dbReference>
<reference evidence="2" key="1">
    <citation type="submission" date="2023-06" db="EMBL/GenBank/DDBJ databases">
        <title>Robiginitalea aurantiacus sp. nov. and Algoriphagus sediminis sp. nov., isolated from coastal sediment.</title>
        <authorList>
            <person name="Zhou Z.Y."/>
            <person name="An J."/>
            <person name="Jia Y.W."/>
            <person name="Du Z.J."/>
        </authorList>
    </citation>
    <scope>NUCLEOTIDE SEQUENCE</scope>
    <source>
        <strain evidence="2">C2-7</strain>
    </source>
</reference>
<evidence type="ECO:0000313" key="2">
    <source>
        <dbReference type="EMBL" id="MDN3204244.1"/>
    </source>
</evidence>
<name>A0ABT7YCJ2_9BACT</name>
<dbReference type="PANTHER" id="PTHR21064">
    <property type="entry name" value="AMINOGLYCOSIDE PHOSPHOTRANSFERASE DOMAIN-CONTAINING PROTEIN-RELATED"/>
    <property type="match status" value="1"/>
</dbReference>
<keyword evidence="2" id="KW-0808">Transferase</keyword>
<organism evidence="2 3">
    <name type="scientific">Algoriphagus sediminis</name>
    <dbReference type="NCBI Taxonomy" id="3057113"/>
    <lineage>
        <taxon>Bacteria</taxon>
        <taxon>Pseudomonadati</taxon>
        <taxon>Bacteroidota</taxon>
        <taxon>Cytophagia</taxon>
        <taxon>Cytophagales</taxon>
        <taxon>Cyclobacteriaceae</taxon>
        <taxon>Algoriphagus</taxon>
    </lineage>
</organism>
<dbReference type="GO" id="GO:0016740">
    <property type="term" value="F:transferase activity"/>
    <property type="evidence" value="ECO:0007669"/>
    <property type="project" value="UniProtKB-KW"/>
</dbReference>
<evidence type="ECO:0000259" key="1">
    <source>
        <dbReference type="Pfam" id="PF01636"/>
    </source>
</evidence>
<dbReference type="RefSeq" id="WP_289999795.1">
    <property type="nucleotide sequence ID" value="NZ_JAUEPH010000003.1"/>
</dbReference>
<dbReference type="EC" id="2.7.1.-" evidence="2"/>
<dbReference type="Proteomes" id="UP001171916">
    <property type="component" value="Unassembled WGS sequence"/>
</dbReference>
<dbReference type="SUPFAM" id="SSF56112">
    <property type="entry name" value="Protein kinase-like (PK-like)"/>
    <property type="match status" value="1"/>
</dbReference>
<protein>
    <submittedName>
        <fullName evidence="2">Aminoglycoside phosphotransferase family protein</fullName>
        <ecNumber evidence="2">2.7.1.-</ecNumber>
    </submittedName>
</protein>
<comment type="caution">
    <text evidence="2">The sequence shown here is derived from an EMBL/GenBank/DDBJ whole genome shotgun (WGS) entry which is preliminary data.</text>
</comment>
<feature type="domain" description="Aminoglycoside phosphotransferase" evidence="1">
    <location>
        <begin position="23"/>
        <end position="248"/>
    </location>
</feature>
<dbReference type="Gene3D" id="3.30.200.20">
    <property type="entry name" value="Phosphorylase Kinase, domain 1"/>
    <property type="match status" value="1"/>
</dbReference>
<evidence type="ECO:0000313" key="3">
    <source>
        <dbReference type="Proteomes" id="UP001171916"/>
    </source>
</evidence>
<accession>A0ABT7YCJ2</accession>
<proteinExistence type="predicted"/>